<evidence type="ECO:0000313" key="1">
    <source>
        <dbReference type="EMBL" id="GFP20551.1"/>
    </source>
</evidence>
<name>A0A6V8NMM9_9ACTN</name>
<organism evidence="1 2">
    <name type="scientific">Candidatus Hakubella thermalkaliphila</name>
    <dbReference type="NCBI Taxonomy" id="2754717"/>
    <lineage>
        <taxon>Bacteria</taxon>
        <taxon>Bacillati</taxon>
        <taxon>Actinomycetota</taxon>
        <taxon>Actinomycetota incertae sedis</taxon>
        <taxon>Candidatus Hakubellales</taxon>
        <taxon>Candidatus Hakubellaceae</taxon>
        <taxon>Candidatus Hakubella</taxon>
    </lineage>
</organism>
<proteinExistence type="predicted"/>
<feature type="non-terminal residue" evidence="1">
    <location>
        <position position="1"/>
    </location>
</feature>
<dbReference type="AlphaFoldDB" id="A0A6V8NMM9"/>
<sequence>LAQGIPQKSNIIGDFAAYRSQLPRRLCKGTNTPAGNA</sequence>
<comment type="caution">
    <text evidence="1">The sequence shown here is derived from an EMBL/GenBank/DDBJ whole genome shotgun (WGS) entry which is preliminary data.</text>
</comment>
<gene>
    <name evidence="1" type="ORF">HKBW3S03_02054</name>
</gene>
<reference evidence="1 2" key="1">
    <citation type="journal article" date="2020" name="Front. Microbiol.">
        <title>Single-cell genomics of novel Actinobacteria with the Wood-Ljungdahl pathway discovered in a serpentinizing system.</title>
        <authorList>
            <person name="Merino N."/>
            <person name="Kawai M."/>
            <person name="Boyd E.S."/>
            <person name="Colman D.R."/>
            <person name="McGlynn S.E."/>
            <person name="Nealson K.H."/>
            <person name="Kurokawa K."/>
            <person name="Hongoh Y."/>
        </authorList>
    </citation>
    <scope>NUCLEOTIDE SEQUENCE [LARGE SCALE GENOMIC DNA]</scope>
    <source>
        <strain evidence="1 2">S03</strain>
    </source>
</reference>
<dbReference type="EMBL" id="BLRU01000507">
    <property type="protein sequence ID" value="GFP20551.1"/>
    <property type="molecule type" value="Genomic_DNA"/>
</dbReference>
<protein>
    <submittedName>
        <fullName evidence="1">Uncharacterized protein</fullName>
    </submittedName>
</protein>
<accession>A0A6V8NMM9</accession>
<evidence type="ECO:0000313" key="2">
    <source>
        <dbReference type="Proteomes" id="UP000574717"/>
    </source>
</evidence>
<dbReference type="Proteomes" id="UP000574717">
    <property type="component" value="Unassembled WGS sequence"/>
</dbReference>